<dbReference type="PROSITE" id="PS50042">
    <property type="entry name" value="CNMP_BINDING_3"/>
    <property type="match status" value="1"/>
</dbReference>
<dbReference type="InterPro" id="IPR018490">
    <property type="entry name" value="cNMP-bd_dom_sf"/>
</dbReference>
<sequence>MTQRGAAPEHSLPEKIGKYVLVKEVGRGSTGVVYLSHDPYYRRDVAIKVYNLETHDEERARVTRKMFLSEAHMVGMLQHPNILPIFDAGEEEGHYYIVTEHVHGARTLSAYCKPDNLLPVDDVVEIMYKCAKALHYAHSRGVIHRDIKPSNIMLTQANDVRIIDFGIALVSDSEISRIDGIAGSPSYMSPEQVQSLDITNRSDLYSLGAVMYEMLTGFRPFRGGNLSKLLHQIVYATAQPIHTLRNDIPEVLENAVAKALQKDPAKRYRNGLELAADLTRVHQTLRDGSSKLDRQEQFSILRTLKFFHDFSHSEILEVLRASTWQDYEEGEEIVKEGEMDDRFYVLVSGSVAVMRHAKAVGQLDAGDCFGETSYVRGAKRLATIKAISPVTLMKVSSTLLEQSSAACQLRFNKVFLRSLISRLQSPS</sequence>
<evidence type="ECO:0000256" key="1">
    <source>
        <dbReference type="ARBA" id="ARBA00022535"/>
    </source>
</evidence>
<evidence type="ECO:0000259" key="8">
    <source>
        <dbReference type="PROSITE" id="PS50011"/>
    </source>
</evidence>
<evidence type="ECO:0000259" key="9">
    <source>
        <dbReference type="PROSITE" id="PS50042"/>
    </source>
</evidence>
<evidence type="ECO:0000313" key="11">
    <source>
        <dbReference type="Proteomes" id="UP000070250"/>
    </source>
</evidence>
<dbReference type="InterPro" id="IPR000595">
    <property type="entry name" value="cNMP-bd_dom"/>
</dbReference>
<keyword evidence="3 7" id="KW-0547">Nucleotide-binding</keyword>
<dbReference type="GO" id="GO:0005524">
    <property type="term" value="F:ATP binding"/>
    <property type="evidence" value="ECO:0007669"/>
    <property type="project" value="UniProtKB-UniRule"/>
</dbReference>
<feature type="binding site" evidence="7">
    <location>
        <position position="48"/>
    </location>
    <ligand>
        <name>ATP</name>
        <dbReference type="ChEBI" id="CHEBI:30616"/>
    </ligand>
</feature>
<dbReference type="InterPro" id="IPR000719">
    <property type="entry name" value="Prot_kinase_dom"/>
</dbReference>
<proteinExistence type="predicted"/>
<dbReference type="InterPro" id="IPR011009">
    <property type="entry name" value="Kinase-like_dom_sf"/>
</dbReference>
<dbReference type="SMART" id="SM00220">
    <property type="entry name" value="S_TKc"/>
    <property type="match status" value="1"/>
</dbReference>
<evidence type="ECO:0000256" key="5">
    <source>
        <dbReference type="ARBA" id="ARBA00022840"/>
    </source>
</evidence>
<dbReference type="GO" id="GO:0030553">
    <property type="term" value="F:cGMP binding"/>
    <property type="evidence" value="ECO:0007669"/>
    <property type="project" value="UniProtKB-KW"/>
</dbReference>
<dbReference type="InterPro" id="IPR017441">
    <property type="entry name" value="Protein_kinase_ATP_BS"/>
</dbReference>
<dbReference type="KEGG" id="sdf:ACG33_10465"/>
<feature type="domain" description="Cyclic nucleotide-binding" evidence="9">
    <location>
        <begin position="306"/>
        <end position="402"/>
    </location>
</feature>
<dbReference type="PROSITE" id="PS00108">
    <property type="entry name" value="PROTEIN_KINASE_ST"/>
    <property type="match status" value="1"/>
</dbReference>
<dbReference type="CDD" id="cd14014">
    <property type="entry name" value="STKc_PknB_like"/>
    <property type="match status" value="1"/>
</dbReference>
<dbReference type="CDD" id="cd00038">
    <property type="entry name" value="CAP_ED"/>
    <property type="match status" value="1"/>
</dbReference>
<reference evidence="10 11" key="1">
    <citation type="submission" date="2015-06" db="EMBL/GenBank/DDBJ databases">
        <title>A Comprehensive Approach to Explore the Metabolic and Phylogenetic Diversity of Bacterial Steroid Degradation in the Environment: Testosterone as an Example.</title>
        <authorList>
            <person name="Yang F.-C."/>
            <person name="Chen Y.-L."/>
            <person name="Yu C.-P."/>
            <person name="Tang S.-L."/>
            <person name="Wang P.-H."/>
            <person name="Ismail W."/>
            <person name="Wang C.-H."/>
            <person name="Yang C.-Y."/>
            <person name="Chiang Y.-R."/>
        </authorList>
    </citation>
    <scope>NUCLEOTIDE SEQUENCE [LARGE SCALE GENOMIC DNA]</scope>
    <source>
        <strain evidence="10 11">DSM 18526</strain>
    </source>
</reference>
<dbReference type="OrthoDB" id="9801841at2"/>
<dbReference type="InterPro" id="IPR014710">
    <property type="entry name" value="RmlC-like_jellyroll"/>
</dbReference>
<dbReference type="PANTHER" id="PTHR43289">
    <property type="entry name" value="MITOGEN-ACTIVATED PROTEIN KINASE KINASE KINASE 20-RELATED"/>
    <property type="match status" value="1"/>
</dbReference>
<dbReference type="InterPro" id="IPR008271">
    <property type="entry name" value="Ser/Thr_kinase_AS"/>
</dbReference>
<evidence type="ECO:0000313" key="10">
    <source>
        <dbReference type="EMBL" id="AMN47513.1"/>
    </source>
</evidence>
<evidence type="ECO:0000256" key="4">
    <source>
        <dbReference type="ARBA" id="ARBA00022777"/>
    </source>
</evidence>
<organism evidence="10 11">
    <name type="scientific">Steroidobacter denitrificans</name>
    <dbReference type="NCBI Taxonomy" id="465721"/>
    <lineage>
        <taxon>Bacteria</taxon>
        <taxon>Pseudomonadati</taxon>
        <taxon>Pseudomonadota</taxon>
        <taxon>Gammaproteobacteria</taxon>
        <taxon>Steroidobacterales</taxon>
        <taxon>Steroidobacteraceae</taxon>
        <taxon>Steroidobacter</taxon>
    </lineage>
</organism>
<evidence type="ECO:0000256" key="6">
    <source>
        <dbReference type="ARBA" id="ARBA00022992"/>
    </source>
</evidence>
<keyword evidence="11" id="KW-1185">Reference proteome</keyword>
<evidence type="ECO:0000256" key="7">
    <source>
        <dbReference type="PROSITE-ProRule" id="PRU10141"/>
    </source>
</evidence>
<evidence type="ECO:0000256" key="3">
    <source>
        <dbReference type="ARBA" id="ARBA00022741"/>
    </source>
</evidence>
<keyword evidence="5 7" id="KW-0067">ATP-binding</keyword>
<dbReference type="PANTHER" id="PTHR43289:SF6">
    <property type="entry name" value="SERINE_THREONINE-PROTEIN KINASE NEKL-3"/>
    <property type="match status" value="1"/>
</dbReference>
<evidence type="ECO:0000256" key="2">
    <source>
        <dbReference type="ARBA" id="ARBA00022679"/>
    </source>
</evidence>
<dbReference type="GO" id="GO:0004674">
    <property type="term" value="F:protein serine/threonine kinase activity"/>
    <property type="evidence" value="ECO:0007669"/>
    <property type="project" value="TreeGrafter"/>
</dbReference>
<dbReference type="STRING" id="465721.ACG33_10465"/>
<dbReference type="Gene3D" id="3.30.200.20">
    <property type="entry name" value="Phosphorylase Kinase, domain 1"/>
    <property type="match status" value="1"/>
</dbReference>
<dbReference type="Gene3D" id="2.60.120.10">
    <property type="entry name" value="Jelly Rolls"/>
    <property type="match status" value="1"/>
</dbReference>
<dbReference type="PROSITE" id="PS00107">
    <property type="entry name" value="PROTEIN_KINASE_ATP"/>
    <property type="match status" value="1"/>
</dbReference>
<dbReference type="SUPFAM" id="SSF51206">
    <property type="entry name" value="cAMP-binding domain-like"/>
    <property type="match status" value="1"/>
</dbReference>
<keyword evidence="6" id="KW-0142">cGMP-binding</keyword>
<accession>A0A127FAR4</accession>
<dbReference type="RefSeq" id="WP_066921006.1">
    <property type="nucleotide sequence ID" value="NZ_CP011971.1"/>
</dbReference>
<dbReference type="Proteomes" id="UP000070250">
    <property type="component" value="Chromosome"/>
</dbReference>
<feature type="domain" description="Protein kinase" evidence="8">
    <location>
        <begin position="19"/>
        <end position="285"/>
    </location>
</feature>
<keyword evidence="1" id="KW-0140">cGMP</keyword>
<dbReference type="Gene3D" id="1.10.510.10">
    <property type="entry name" value="Transferase(Phosphotransferase) domain 1"/>
    <property type="match status" value="1"/>
</dbReference>
<dbReference type="AlphaFoldDB" id="A0A127FAR4"/>
<protein>
    <submittedName>
        <fullName evidence="10">Uncharacterized protein</fullName>
    </submittedName>
</protein>
<keyword evidence="4" id="KW-0418">Kinase</keyword>
<keyword evidence="2" id="KW-0808">Transferase</keyword>
<dbReference type="SMART" id="SM00100">
    <property type="entry name" value="cNMP"/>
    <property type="match status" value="1"/>
</dbReference>
<dbReference type="EMBL" id="CP011971">
    <property type="protein sequence ID" value="AMN47513.1"/>
    <property type="molecule type" value="Genomic_DNA"/>
</dbReference>
<dbReference type="SUPFAM" id="SSF56112">
    <property type="entry name" value="Protein kinase-like (PK-like)"/>
    <property type="match status" value="1"/>
</dbReference>
<dbReference type="PROSITE" id="PS50011">
    <property type="entry name" value="PROTEIN_KINASE_DOM"/>
    <property type="match status" value="1"/>
</dbReference>
<gene>
    <name evidence="10" type="ORF">ACG33_10465</name>
</gene>
<dbReference type="Pfam" id="PF00027">
    <property type="entry name" value="cNMP_binding"/>
    <property type="match status" value="1"/>
</dbReference>
<dbReference type="Pfam" id="PF00069">
    <property type="entry name" value="Pkinase"/>
    <property type="match status" value="1"/>
</dbReference>
<name>A0A127FAR4_STEDE</name>